<keyword evidence="2" id="KW-1185">Reference proteome</keyword>
<gene>
    <name evidence="1" type="ORF">E5990_08605</name>
</gene>
<evidence type="ECO:0000313" key="1">
    <source>
        <dbReference type="EMBL" id="THG45851.1"/>
    </source>
</evidence>
<dbReference type="Proteomes" id="UP000305401">
    <property type="component" value="Unassembled WGS sequence"/>
</dbReference>
<organism evidence="1 2">
    <name type="scientific">Muribaculum caecicola</name>
    <dbReference type="NCBI Taxonomy" id="3038144"/>
    <lineage>
        <taxon>Bacteria</taxon>
        <taxon>Pseudomonadati</taxon>
        <taxon>Bacteroidota</taxon>
        <taxon>Bacteroidia</taxon>
        <taxon>Bacteroidales</taxon>
        <taxon>Muribaculaceae</taxon>
        <taxon>Muribaculum</taxon>
    </lineage>
</organism>
<evidence type="ECO:0000313" key="2">
    <source>
        <dbReference type="Proteomes" id="UP000305401"/>
    </source>
</evidence>
<name>A0AC61S424_9BACT</name>
<sequence length="565" mass="64521">MKKIIYSAIAASAFFAATGCIEEIDPMTNIVTGDQVDKAPGSFEALTDALTSPLVGQFNYWPAKQYPMDFGYPAMFLIRDVMGQDMVCNNSGSYFASWAFSTTAIYPKYALCQFPWTDYFQWIKNCNVVLGMAGEEPEDSQRFGVGQAYALRAMFYMDLAMMYSQETYANNPDALTVPWVDQFSKTEDSFHNPRITNKVMFGHIIDDLNNAETYLDGYSRPNGKTPDLSVVYGLKARAYLYMGMWKEAEEYAREAQKGYTMMSQAEYCDRNTGFNTHNSSWMLYVGFKSEDPCIQQNDADSSWGSAMSFEIFHKNGTGCGYASNYGYQIAVIDRHLYETIPSSDFRKGLFIDFSINDLDPEAEDYSDKLLEFLSDYSDYPEEIATTPVSPEYAYGVAGFSTKFRVAGGEAGRADQYIGFLQEIPLMRVEEMKLIEAEAAGMQNEGRGIQLLTEFAKTRDANYVYGTHNDAYYNSENSLFQNEIWWQRRVELWGEGFGLFDIKRFKKGIIRSYENTNHIDMYQWNVETTPQWMTFLFGGTEPEYNYDLIQNPLPVPPTNNSEPYAW</sequence>
<reference evidence="1" key="1">
    <citation type="submission" date="2019-04" db="EMBL/GenBank/DDBJ databases">
        <title>Microbes associate with the intestines of laboratory mice.</title>
        <authorList>
            <person name="Navarre W."/>
            <person name="Wong E."/>
            <person name="Huang K.C."/>
            <person name="Tropini C."/>
            <person name="Ng K."/>
            <person name="Yu B."/>
        </authorList>
    </citation>
    <scope>NUCLEOTIDE SEQUENCE</scope>
    <source>
        <strain evidence="1">NM86_A22</strain>
    </source>
</reference>
<comment type="caution">
    <text evidence="1">The sequence shown here is derived from an EMBL/GenBank/DDBJ whole genome shotgun (WGS) entry which is preliminary data.</text>
</comment>
<accession>A0AC61S424</accession>
<proteinExistence type="predicted"/>
<protein>
    <submittedName>
        <fullName evidence="1">RagB/SusD family nutrient uptake outer membrane protein</fullName>
    </submittedName>
</protein>
<dbReference type="EMBL" id="SSTG01000118">
    <property type="protein sequence ID" value="THG45851.1"/>
    <property type="molecule type" value="Genomic_DNA"/>
</dbReference>